<feature type="domain" description="Calcineurin-like phosphoesterase" evidence="2">
    <location>
        <begin position="1"/>
        <end position="147"/>
    </location>
</feature>
<dbReference type="Pfam" id="PF12850">
    <property type="entry name" value="Metallophos_2"/>
    <property type="match status" value="1"/>
</dbReference>
<evidence type="ECO:0000313" key="3">
    <source>
        <dbReference type="EMBL" id="TCS86094.1"/>
    </source>
</evidence>
<organism evidence="3 4">
    <name type="scientific">Anseongella ginsenosidimutans</name>
    <dbReference type="NCBI Taxonomy" id="496056"/>
    <lineage>
        <taxon>Bacteria</taxon>
        <taxon>Pseudomonadati</taxon>
        <taxon>Bacteroidota</taxon>
        <taxon>Sphingobacteriia</taxon>
        <taxon>Sphingobacteriales</taxon>
        <taxon>Sphingobacteriaceae</taxon>
        <taxon>Anseongella</taxon>
    </lineage>
</organism>
<dbReference type="RefSeq" id="WP_132129900.1">
    <property type="nucleotide sequence ID" value="NZ_CP042432.1"/>
</dbReference>
<evidence type="ECO:0000313" key="4">
    <source>
        <dbReference type="Proteomes" id="UP000295807"/>
    </source>
</evidence>
<sequence length="163" mass="18017">MRIGLLSDTHSYLDPAIFTHFEACDEIWHAGDFGNIRLADELAAFKPLRGVFGNIDGADLRAAYPETAIFFCEELKVVMKHIGGYPGRYAPGVGLSLKEERPGLFISGHSHILKVIHDKQLGLLHINPGAAGKEGFHKVRTITRFSVSGTRIHDLEVIELLKT</sequence>
<dbReference type="InterPro" id="IPR024654">
    <property type="entry name" value="Calcineurin-like_PHP_lpxH"/>
</dbReference>
<evidence type="ECO:0000259" key="2">
    <source>
        <dbReference type="Pfam" id="PF12850"/>
    </source>
</evidence>
<proteinExistence type="inferred from homology"/>
<keyword evidence="4" id="KW-1185">Reference proteome</keyword>
<dbReference type="Proteomes" id="UP000295807">
    <property type="component" value="Unassembled WGS sequence"/>
</dbReference>
<dbReference type="InterPro" id="IPR029052">
    <property type="entry name" value="Metallo-depent_PP-like"/>
</dbReference>
<name>A0A4R3KNZ4_9SPHI</name>
<evidence type="ECO:0000256" key="1">
    <source>
        <dbReference type="ARBA" id="ARBA00008950"/>
    </source>
</evidence>
<comment type="caution">
    <text evidence="3">The sequence shown here is derived from an EMBL/GenBank/DDBJ whole genome shotgun (WGS) entry which is preliminary data.</text>
</comment>
<protein>
    <recommendedName>
        <fullName evidence="2">Calcineurin-like phosphoesterase domain-containing protein</fullName>
    </recommendedName>
</protein>
<accession>A0A4R3KNZ4</accession>
<reference evidence="3 4" key="1">
    <citation type="submission" date="2019-03" db="EMBL/GenBank/DDBJ databases">
        <title>Genomic Encyclopedia of Type Strains, Phase IV (KMG-IV): sequencing the most valuable type-strain genomes for metagenomic binning, comparative biology and taxonomic classification.</title>
        <authorList>
            <person name="Goeker M."/>
        </authorList>
    </citation>
    <scope>NUCLEOTIDE SEQUENCE [LARGE SCALE GENOMIC DNA]</scope>
    <source>
        <strain evidence="3 4">DSM 21100</strain>
    </source>
</reference>
<comment type="similarity">
    <text evidence="1">Belongs to the metallophosphoesterase superfamily. YfcE family.</text>
</comment>
<dbReference type="EMBL" id="SMAD01000009">
    <property type="protein sequence ID" value="TCS86094.1"/>
    <property type="molecule type" value="Genomic_DNA"/>
</dbReference>
<dbReference type="OrthoDB" id="9785951at2"/>
<gene>
    <name evidence="3" type="ORF">EDD80_109123</name>
</gene>
<dbReference type="Gene3D" id="3.60.21.10">
    <property type="match status" value="1"/>
</dbReference>
<dbReference type="SUPFAM" id="SSF56300">
    <property type="entry name" value="Metallo-dependent phosphatases"/>
    <property type="match status" value="1"/>
</dbReference>
<dbReference type="AlphaFoldDB" id="A0A4R3KNZ4"/>